<keyword evidence="2" id="KW-1185">Reference proteome</keyword>
<proteinExistence type="predicted"/>
<gene>
    <name evidence="1" type="ORF">PIB30_073942</name>
</gene>
<feature type="non-terminal residue" evidence="1">
    <location>
        <position position="54"/>
    </location>
</feature>
<name>A0ABU6UNV7_9FABA</name>
<evidence type="ECO:0000313" key="1">
    <source>
        <dbReference type="EMBL" id="MED6162799.1"/>
    </source>
</evidence>
<feature type="non-terminal residue" evidence="1">
    <location>
        <position position="1"/>
    </location>
</feature>
<evidence type="ECO:0000313" key="2">
    <source>
        <dbReference type="Proteomes" id="UP001341840"/>
    </source>
</evidence>
<protein>
    <submittedName>
        <fullName evidence="1">Uncharacterized protein</fullName>
    </submittedName>
</protein>
<accession>A0ABU6UNV7</accession>
<sequence>FYLFQAPAMKERVRSEADSTKMEAVKTLVNADERLTRGQCHQRCRYRPPASQPP</sequence>
<dbReference type="Proteomes" id="UP001341840">
    <property type="component" value="Unassembled WGS sequence"/>
</dbReference>
<organism evidence="1 2">
    <name type="scientific">Stylosanthes scabra</name>
    <dbReference type="NCBI Taxonomy" id="79078"/>
    <lineage>
        <taxon>Eukaryota</taxon>
        <taxon>Viridiplantae</taxon>
        <taxon>Streptophyta</taxon>
        <taxon>Embryophyta</taxon>
        <taxon>Tracheophyta</taxon>
        <taxon>Spermatophyta</taxon>
        <taxon>Magnoliopsida</taxon>
        <taxon>eudicotyledons</taxon>
        <taxon>Gunneridae</taxon>
        <taxon>Pentapetalae</taxon>
        <taxon>rosids</taxon>
        <taxon>fabids</taxon>
        <taxon>Fabales</taxon>
        <taxon>Fabaceae</taxon>
        <taxon>Papilionoideae</taxon>
        <taxon>50 kb inversion clade</taxon>
        <taxon>dalbergioids sensu lato</taxon>
        <taxon>Dalbergieae</taxon>
        <taxon>Pterocarpus clade</taxon>
        <taxon>Stylosanthes</taxon>
    </lineage>
</organism>
<comment type="caution">
    <text evidence="1">The sequence shown here is derived from an EMBL/GenBank/DDBJ whole genome shotgun (WGS) entry which is preliminary data.</text>
</comment>
<dbReference type="EMBL" id="JASCZI010121736">
    <property type="protein sequence ID" value="MED6162799.1"/>
    <property type="molecule type" value="Genomic_DNA"/>
</dbReference>
<reference evidence="1 2" key="1">
    <citation type="journal article" date="2023" name="Plants (Basel)">
        <title>Bridging the Gap: Combining Genomics and Transcriptomics Approaches to Understand Stylosanthes scabra, an Orphan Legume from the Brazilian Caatinga.</title>
        <authorList>
            <person name="Ferreira-Neto J.R.C."/>
            <person name="da Silva M.D."/>
            <person name="Binneck E."/>
            <person name="de Melo N.F."/>
            <person name="da Silva R.H."/>
            <person name="de Melo A.L.T.M."/>
            <person name="Pandolfi V."/>
            <person name="Bustamante F.O."/>
            <person name="Brasileiro-Vidal A.C."/>
            <person name="Benko-Iseppon A.M."/>
        </authorList>
    </citation>
    <scope>NUCLEOTIDE SEQUENCE [LARGE SCALE GENOMIC DNA]</scope>
    <source>
        <tissue evidence="1">Leaves</tissue>
    </source>
</reference>